<keyword evidence="1" id="KW-1185">Reference proteome</keyword>
<reference evidence="2" key="1">
    <citation type="submission" date="2020-12" db="UniProtKB">
        <authorList>
            <consortium name="WormBaseParasite"/>
        </authorList>
    </citation>
    <scope>IDENTIFICATION</scope>
    <source>
        <strain evidence="2">MHco3</strain>
    </source>
</reference>
<sequence length="357" mass="41133">MWMQHIYPHFPVNLNELPFRGATNLTWRFMSSGNRYVYCIVEKQKCFSPFVLQNKFLVYDLWSGTSCYYRCSSTADLVEFYETSENRGIAVIDDGDDISFHSTTLDQESRKLDIGEASLSMVKATNNYGNRRGSVGFSTRNNDGVTMVIPFDNGISVIEMDSKCNIKKTDVECDSGSWSRSEPWQEGRMLYCFHSVADEFEDDEFSGMIVSVDLDTSEVSWITIADERLKSFFDDPNHPVRFVRVIHRNDRVWMTTEKLLENSKKVYLKEDHRWHEIGSGIADTMVLIDVRDDGNALVLNIETHLEGHFHEDSVSFAVLSRCGVPSLQSIARNAALRYVESLRYNRHMARIFGYDNF</sequence>
<evidence type="ECO:0000313" key="2">
    <source>
        <dbReference type="WBParaSite" id="HCON_00084735-00001"/>
    </source>
</evidence>
<name>A0A7I4YCK5_HAECO</name>
<dbReference type="WBParaSite" id="HCON_00084735-00001">
    <property type="protein sequence ID" value="HCON_00084735-00001"/>
    <property type="gene ID" value="HCON_00084735"/>
</dbReference>
<dbReference type="AlphaFoldDB" id="A0A7I4YCK5"/>
<organism evidence="1 2">
    <name type="scientific">Haemonchus contortus</name>
    <name type="common">Barber pole worm</name>
    <dbReference type="NCBI Taxonomy" id="6289"/>
    <lineage>
        <taxon>Eukaryota</taxon>
        <taxon>Metazoa</taxon>
        <taxon>Ecdysozoa</taxon>
        <taxon>Nematoda</taxon>
        <taxon>Chromadorea</taxon>
        <taxon>Rhabditida</taxon>
        <taxon>Rhabditina</taxon>
        <taxon>Rhabditomorpha</taxon>
        <taxon>Strongyloidea</taxon>
        <taxon>Trichostrongylidae</taxon>
        <taxon>Haemonchus</taxon>
    </lineage>
</organism>
<dbReference type="OrthoDB" id="5777358at2759"/>
<accession>A0A7I4YCK5</accession>
<proteinExistence type="predicted"/>
<evidence type="ECO:0000313" key="1">
    <source>
        <dbReference type="Proteomes" id="UP000025227"/>
    </source>
</evidence>
<dbReference type="Proteomes" id="UP000025227">
    <property type="component" value="Unplaced"/>
</dbReference>
<protein>
    <submittedName>
        <fullName evidence="2">DUF295 domain-containing protein</fullName>
    </submittedName>
</protein>
<dbReference type="OMA" id="YCIVEKQ"/>